<sequence>MSPITPKYEFGGPIGAAAIVLAPALLKPSTLTWEKFKAQTPWPADGIWGLSSWKATGWMEAYYFLSLNLYRVLPAREVHGTKLRESGRPLLYRFNAFHASVAQLAACAIGTYLYGSNWIFWSFITDNYLQLLTANIILAFSISAYVYLAAGGHTGNLIYDFYIGRELNPRVTFPFFGEVDIKAWLEMRPGLTGWVLLNLASVAQQHRNYGNLSDSIVVTAVTQTFCVLYGQYAEAGILSMMDIITDGLGFMLTFGDIVWVPFLYSWAGLIRVIFTFAQGLYIFYAANLQKNTLRKNPDDSTVKNLSYIQTKRGTRLLTAGWWGTSRHINYFGDWLQALPFSLPTGIAGYVIMPAGNIIADAVADSDKPVTMIDGSHVQQGAAKGWGMRRDDVACTEKYGEDWNKYKKIVRWRILPYVY</sequence>
<protein>
    <recommendedName>
        <fullName evidence="13">Delta(14)-sterol reductase</fullName>
    </recommendedName>
    <alternativeName>
        <fullName evidence="13">C-14 sterol reductase</fullName>
    </alternativeName>
    <alternativeName>
        <fullName evidence="13">Sterol C14-reductase</fullName>
    </alternativeName>
</protein>
<keyword evidence="9 13" id="KW-0443">Lipid metabolism</keyword>
<evidence type="ECO:0000256" key="3">
    <source>
        <dbReference type="ARBA" id="ARBA00022516"/>
    </source>
</evidence>
<keyword evidence="4 13" id="KW-0812">Transmembrane</keyword>
<feature type="transmembrane region" description="Helical" evidence="13">
    <location>
        <begin position="127"/>
        <end position="148"/>
    </location>
</feature>
<dbReference type="GO" id="GO:0005789">
    <property type="term" value="C:endoplasmic reticulum membrane"/>
    <property type="evidence" value="ECO:0007669"/>
    <property type="project" value="TreeGrafter"/>
</dbReference>
<keyword evidence="3 13" id="KW-0444">Lipid biosynthesis</keyword>
<keyword evidence="5 13" id="KW-0752">Steroid biosynthesis</keyword>
<evidence type="ECO:0000256" key="12">
    <source>
        <dbReference type="ARBA" id="ARBA00023221"/>
    </source>
</evidence>
<dbReference type="PANTHER" id="PTHR21257">
    <property type="entry name" value="DELTA(14)-STEROL REDUCTASE"/>
    <property type="match status" value="1"/>
</dbReference>
<dbReference type="Proteomes" id="UP000283895">
    <property type="component" value="Unassembled WGS sequence"/>
</dbReference>
<dbReference type="InterPro" id="IPR018083">
    <property type="entry name" value="Sterol_reductase_CS"/>
</dbReference>
<evidence type="ECO:0000256" key="10">
    <source>
        <dbReference type="ARBA" id="ARBA00023136"/>
    </source>
</evidence>
<keyword evidence="10 13" id="KW-0472">Membrane</keyword>
<comment type="caution">
    <text evidence="14">The sequence shown here is derived from an EMBL/GenBank/DDBJ whole genome shotgun (WGS) entry which is preliminary data.</text>
</comment>
<evidence type="ECO:0000256" key="1">
    <source>
        <dbReference type="ARBA" id="ARBA00004141"/>
    </source>
</evidence>
<dbReference type="GO" id="GO:0006696">
    <property type="term" value="P:ergosterol biosynthetic process"/>
    <property type="evidence" value="ECO:0007669"/>
    <property type="project" value="TreeGrafter"/>
</dbReference>
<evidence type="ECO:0000256" key="7">
    <source>
        <dbReference type="ARBA" id="ARBA00023002"/>
    </source>
</evidence>
<dbReference type="InterPro" id="IPR001171">
    <property type="entry name" value="ERG24_DHCR-like"/>
</dbReference>
<name>A0A423WFB7_9PEZI</name>
<evidence type="ECO:0000256" key="2">
    <source>
        <dbReference type="ARBA" id="ARBA00005402"/>
    </source>
</evidence>
<gene>
    <name evidence="14" type="ORF">VMCG_05552</name>
</gene>
<evidence type="ECO:0000256" key="6">
    <source>
        <dbReference type="ARBA" id="ARBA00022989"/>
    </source>
</evidence>
<feature type="transmembrane region" description="Helical" evidence="13">
    <location>
        <begin position="90"/>
        <end position="115"/>
    </location>
</feature>
<evidence type="ECO:0000256" key="5">
    <source>
        <dbReference type="ARBA" id="ARBA00022955"/>
    </source>
</evidence>
<proteinExistence type="inferred from homology"/>
<keyword evidence="8 13" id="KW-0756">Sterol biosynthesis</keyword>
<organism evidence="14 15">
    <name type="scientific">Cytospora schulzeri</name>
    <dbReference type="NCBI Taxonomy" id="448051"/>
    <lineage>
        <taxon>Eukaryota</taxon>
        <taxon>Fungi</taxon>
        <taxon>Dikarya</taxon>
        <taxon>Ascomycota</taxon>
        <taxon>Pezizomycotina</taxon>
        <taxon>Sordariomycetes</taxon>
        <taxon>Sordariomycetidae</taxon>
        <taxon>Diaporthales</taxon>
        <taxon>Cytosporaceae</taxon>
        <taxon>Cytospora</taxon>
    </lineage>
</organism>
<keyword evidence="6 13" id="KW-1133">Transmembrane helix</keyword>
<keyword evidence="7 13" id="KW-0560">Oxidoreductase</keyword>
<feature type="transmembrane region" description="Helical" evidence="13">
    <location>
        <begin position="268"/>
        <end position="286"/>
    </location>
</feature>
<dbReference type="OrthoDB" id="10262235at2759"/>
<keyword evidence="15" id="KW-1185">Reference proteome</keyword>
<keyword evidence="11 13" id="KW-1207">Sterol metabolism</keyword>
<evidence type="ECO:0000256" key="13">
    <source>
        <dbReference type="RuleBase" id="RU369120"/>
    </source>
</evidence>
<evidence type="ECO:0000256" key="9">
    <source>
        <dbReference type="ARBA" id="ARBA00023098"/>
    </source>
</evidence>
<comment type="caution">
    <text evidence="13">Lacks conserved residue(s) required for the propagation of feature annotation.</text>
</comment>
<comment type="similarity">
    <text evidence="2 13">Belongs to the ERG4/ERG24 family.</text>
</comment>
<evidence type="ECO:0000313" key="15">
    <source>
        <dbReference type="Proteomes" id="UP000283895"/>
    </source>
</evidence>
<dbReference type="GO" id="GO:0050613">
    <property type="term" value="F:Delta14-sterol reductase activity"/>
    <property type="evidence" value="ECO:0007669"/>
    <property type="project" value="TreeGrafter"/>
</dbReference>
<accession>A0A423WFB7</accession>
<dbReference type="AlphaFoldDB" id="A0A423WFB7"/>
<keyword evidence="12 13" id="KW-0753">Steroid metabolism</keyword>
<evidence type="ECO:0000313" key="14">
    <source>
        <dbReference type="EMBL" id="ROW01893.1"/>
    </source>
</evidence>
<dbReference type="Gene3D" id="1.20.120.1630">
    <property type="match status" value="1"/>
</dbReference>
<dbReference type="PROSITE" id="PS01017">
    <property type="entry name" value="STEROL_REDUCT_1"/>
    <property type="match status" value="1"/>
</dbReference>
<dbReference type="EMBL" id="LKEA01000018">
    <property type="protein sequence ID" value="ROW01893.1"/>
    <property type="molecule type" value="Genomic_DNA"/>
</dbReference>
<dbReference type="STRING" id="356882.A0A423WFB7"/>
<dbReference type="PANTHER" id="PTHR21257:SF52">
    <property type="entry name" value="DELTA(14)-STEROL REDUCTASE TM7SF2"/>
    <property type="match status" value="1"/>
</dbReference>
<comment type="subcellular location">
    <subcellularLocation>
        <location evidence="1">Membrane</location>
        <topology evidence="1">Multi-pass membrane protein</topology>
    </subcellularLocation>
</comment>
<reference evidence="14 15" key="1">
    <citation type="submission" date="2015-09" db="EMBL/GenBank/DDBJ databases">
        <title>Host preference determinants of Valsa canker pathogens revealed by comparative genomics.</title>
        <authorList>
            <person name="Yin Z."/>
            <person name="Huang L."/>
        </authorList>
    </citation>
    <scope>NUCLEOTIDE SEQUENCE [LARGE SCALE GENOMIC DNA]</scope>
    <source>
        <strain evidence="14 15">03-1</strain>
    </source>
</reference>
<evidence type="ECO:0000256" key="11">
    <source>
        <dbReference type="ARBA" id="ARBA00023166"/>
    </source>
</evidence>
<evidence type="ECO:0000256" key="8">
    <source>
        <dbReference type="ARBA" id="ARBA00023011"/>
    </source>
</evidence>
<dbReference type="Pfam" id="PF01222">
    <property type="entry name" value="ERG4_ERG24"/>
    <property type="match status" value="2"/>
</dbReference>
<evidence type="ECO:0000256" key="4">
    <source>
        <dbReference type="ARBA" id="ARBA00022692"/>
    </source>
</evidence>